<evidence type="ECO:0000256" key="11">
    <source>
        <dbReference type="ARBA" id="ARBA00022807"/>
    </source>
</evidence>
<dbReference type="Proteomes" id="UP000502823">
    <property type="component" value="Unassembled WGS sequence"/>
</dbReference>
<dbReference type="InParanoid" id="A0A6L2PL21"/>
<feature type="domain" description="CAP-Gly" evidence="14">
    <location>
        <begin position="155"/>
        <end position="199"/>
    </location>
</feature>
<dbReference type="GO" id="GO:0046872">
    <property type="term" value="F:metal ion binding"/>
    <property type="evidence" value="ECO:0007669"/>
    <property type="project" value="UniProtKB-KW"/>
</dbReference>
<evidence type="ECO:0000256" key="6">
    <source>
        <dbReference type="ARBA" id="ARBA00022490"/>
    </source>
</evidence>
<dbReference type="GO" id="GO:0048471">
    <property type="term" value="C:perinuclear region of cytoplasm"/>
    <property type="evidence" value="ECO:0007669"/>
    <property type="project" value="UniProtKB-SubCell"/>
</dbReference>
<feature type="compositionally biased region" description="Low complexity" evidence="13">
    <location>
        <begin position="225"/>
        <end position="236"/>
    </location>
</feature>
<keyword evidence="8" id="KW-0479">Metal-binding</keyword>
<dbReference type="GO" id="GO:0004843">
    <property type="term" value="F:cysteine-type deubiquitinase activity"/>
    <property type="evidence" value="ECO:0007669"/>
    <property type="project" value="UniProtKB-EC"/>
</dbReference>
<dbReference type="FunFam" id="2.30.30.190:FF:000007">
    <property type="entry name" value="Putative ubiquitin carboxyl-terminal hydrolase CYLD"/>
    <property type="match status" value="1"/>
</dbReference>
<feature type="domain" description="CAP-Gly" evidence="14">
    <location>
        <begin position="679"/>
        <end position="722"/>
    </location>
</feature>
<dbReference type="SMART" id="SM01052">
    <property type="entry name" value="CAP_GLY"/>
    <property type="match status" value="3"/>
</dbReference>
<evidence type="ECO:0000313" key="16">
    <source>
        <dbReference type="Proteomes" id="UP000502823"/>
    </source>
</evidence>
<evidence type="ECO:0000256" key="7">
    <source>
        <dbReference type="ARBA" id="ARBA00022670"/>
    </source>
</evidence>
<evidence type="ECO:0000256" key="8">
    <source>
        <dbReference type="ARBA" id="ARBA00022723"/>
    </source>
</evidence>
<dbReference type="Gene3D" id="3.90.70.10">
    <property type="entry name" value="Cysteine proteinases"/>
    <property type="match status" value="1"/>
</dbReference>
<keyword evidence="12" id="KW-0862">Zinc</keyword>
<dbReference type="Gene3D" id="2.30.30.190">
    <property type="entry name" value="CAP Gly-rich-like domain"/>
    <property type="match status" value="3"/>
</dbReference>
<dbReference type="InterPro" id="IPR000938">
    <property type="entry name" value="CAP-Gly_domain"/>
</dbReference>
<feature type="non-terminal residue" evidence="15">
    <location>
        <position position="864"/>
    </location>
</feature>
<comment type="caution">
    <text evidence="15">The sequence shown here is derived from an EMBL/GenBank/DDBJ whole genome shotgun (WGS) entry which is preliminary data.</text>
</comment>
<feature type="compositionally biased region" description="Polar residues" evidence="13">
    <location>
        <begin position="401"/>
        <end position="415"/>
    </location>
</feature>
<evidence type="ECO:0000256" key="9">
    <source>
        <dbReference type="ARBA" id="ARBA00022786"/>
    </source>
</evidence>
<keyword evidence="10" id="KW-0378">Hydrolase</keyword>
<dbReference type="EC" id="3.4.19.12" evidence="5"/>
<dbReference type="PROSITE" id="PS50245">
    <property type="entry name" value="CAP_GLY_2"/>
    <property type="match status" value="2"/>
</dbReference>
<reference evidence="16" key="1">
    <citation type="submission" date="2020-01" db="EMBL/GenBank/DDBJ databases">
        <title>Draft genome sequence of the Termite Coptotermes fromosanus.</title>
        <authorList>
            <person name="Itakura S."/>
            <person name="Yosikawa Y."/>
            <person name="Umezawa K."/>
        </authorList>
    </citation>
    <scope>NUCLEOTIDE SEQUENCE [LARGE SCALE GENOMIC DNA]</scope>
</reference>
<evidence type="ECO:0000256" key="13">
    <source>
        <dbReference type="SAM" id="MobiDB-lite"/>
    </source>
</evidence>
<dbReference type="AlphaFoldDB" id="A0A6L2PL21"/>
<keyword evidence="9" id="KW-0833">Ubl conjugation pathway</keyword>
<feature type="region of interest" description="Disordered" evidence="13">
    <location>
        <begin position="223"/>
        <end position="245"/>
    </location>
</feature>
<gene>
    <name evidence="15" type="ORF">Cfor_09336</name>
</gene>
<evidence type="ECO:0000259" key="14">
    <source>
        <dbReference type="PROSITE" id="PS50245"/>
    </source>
</evidence>
<dbReference type="EMBL" id="BLKM01011105">
    <property type="protein sequence ID" value="GFG32160.1"/>
    <property type="molecule type" value="Genomic_DNA"/>
</dbReference>
<evidence type="ECO:0000256" key="4">
    <source>
        <dbReference type="ARBA" id="ARBA00009085"/>
    </source>
</evidence>
<evidence type="ECO:0000256" key="5">
    <source>
        <dbReference type="ARBA" id="ARBA00012759"/>
    </source>
</evidence>
<protein>
    <recommendedName>
        <fullName evidence="5">ubiquitinyl hydrolase 1</fullName>
        <ecNumber evidence="5">3.4.19.12</ecNumber>
    </recommendedName>
</protein>
<feature type="region of interest" description="Disordered" evidence="13">
    <location>
        <begin position="632"/>
        <end position="653"/>
    </location>
</feature>
<dbReference type="InterPro" id="IPR036859">
    <property type="entry name" value="CAP-Gly_dom_sf"/>
</dbReference>
<proteinExistence type="inferred from homology"/>
<comment type="similarity">
    <text evidence="4">Belongs to the peptidase C19 family.</text>
</comment>
<organism evidence="15 16">
    <name type="scientific">Coptotermes formosanus</name>
    <name type="common">Formosan subterranean termite</name>
    <dbReference type="NCBI Taxonomy" id="36987"/>
    <lineage>
        <taxon>Eukaryota</taxon>
        <taxon>Metazoa</taxon>
        <taxon>Ecdysozoa</taxon>
        <taxon>Arthropoda</taxon>
        <taxon>Hexapoda</taxon>
        <taxon>Insecta</taxon>
        <taxon>Pterygota</taxon>
        <taxon>Neoptera</taxon>
        <taxon>Polyneoptera</taxon>
        <taxon>Dictyoptera</taxon>
        <taxon>Blattodea</taxon>
        <taxon>Blattoidea</taxon>
        <taxon>Termitoidae</taxon>
        <taxon>Rhinotermitidae</taxon>
        <taxon>Coptotermes</taxon>
    </lineage>
</organism>
<feature type="region of interest" description="Disordered" evidence="13">
    <location>
        <begin position="401"/>
        <end position="422"/>
    </location>
</feature>
<dbReference type="GO" id="GO:0006508">
    <property type="term" value="P:proteolysis"/>
    <property type="evidence" value="ECO:0007669"/>
    <property type="project" value="UniProtKB-KW"/>
</dbReference>
<sequence>MTGLGDFFKTELKTGNCFCVAKENIVAEKLAHHININLKNRKINTVIRFGSLVEVTSTKLDGERVAVRLVDTGYSVEGPEDLWVCFKLHLLPVDPVMLSALIAVFEPSLRVALVQNEHIFRELAAIEVGKKVMLVSETQDSRLEPELAVVRYKGPVPEMGPGTYYGLEILVHSTQGQNDGSAFGRRFFQCPPSAGVFVALNRLGPYRNPKALNLGSCVTSGGEVSSETTAIPSSSSMPSNERRVHQNGANRDVGNFKSTLVLHLKEKESIPRNSQSIKLEKTEKLIDVDVTGENGDTGNVSLKVGDRVVWILDTHPEQGVVRWLGHLDGRTLKSDLMAGVEFEKPIGDCSGVYKKQQLFQTKKNHGKFIPLMSLVKAEDFFGSPPADLGKKKAKNTKLIENCSSSKPNNRNNVPTRSRKSDALLKPQRSESFLWSNHLVELANSATNNSQSREDLTFKDGDDSVCKSEYVFSETNIDHSQVTSKIDNANKHTSKDFKNNNSVKRTAYNLSNYPIGEANPRDYFLSENIPGSRRTCEDRMTKPTEGKIRHSYSQDLQSHHSPDDFLSELWPAVSENNQCKSRIKEDKKTKTFPGKADRLSNSTDLHVEVISEGIQNLLAVPGQEVEDPLLTVSPTGNSDYFETPDSPESQQPHDLGVGSVVEVTVSGGPRYGVIRWIGIVPEDKKARKVAGIEMEEEHLGCTDGTFNGRRYFQCTPRKALFVSLSMCKKDSRFQDVQPVLNDTKIKTFGQVQSPVIPGAVRPISRKGNLETLCGKYRGIQGHHNSCYLDATLFSMFTFTSVFDSLLFRPQTDNDVPQYQEVQRVLREEIVNPLRQNLYVRADRVMKLRTLLENLSSVTGLTSEEK</sequence>
<keyword evidence="7" id="KW-0645">Protease</keyword>
<comment type="catalytic activity">
    <reaction evidence="1">
        <text>Thiol-dependent hydrolysis of ester, thioester, amide, peptide and isopeptide bonds formed by the C-terminal Gly of ubiquitin (a 76-residue protein attached to proteins as an intracellular targeting signal).</text>
        <dbReference type="EC" id="3.4.19.12"/>
    </reaction>
</comment>
<dbReference type="PANTHER" id="PTHR11830">
    <property type="entry name" value="40S RIBOSOMAL PROTEIN S3A"/>
    <property type="match status" value="1"/>
</dbReference>
<evidence type="ECO:0000256" key="12">
    <source>
        <dbReference type="ARBA" id="ARBA00022833"/>
    </source>
</evidence>
<dbReference type="Pfam" id="PF01302">
    <property type="entry name" value="CAP_GLY"/>
    <property type="match status" value="3"/>
</dbReference>
<evidence type="ECO:0000256" key="10">
    <source>
        <dbReference type="ARBA" id="ARBA00022801"/>
    </source>
</evidence>
<keyword evidence="6" id="KW-0963">Cytoplasm</keyword>
<accession>A0A6L2PL21</accession>
<evidence type="ECO:0000256" key="1">
    <source>
        <dbReference type="ARBA" id="ARBA00000707"/>
    </source>
</evidence>
<comment type="subcellular location">
    <subcellularLocation>
        <location evidence="2">Cytoplasm</location>
        <location evidence="2">Cytoskeleton</location>
        <location evidence="2">Microtubule organizing center</location>
        <location evidence="2">Centrosome</location>
    </subcellularLocation>
    <subcellularLocation>
        <location evidence="3">Cytoplasm</location>
        <location evidence="3">Perinuclear region</location>
    </subcellularLocation>
</comment>
<dbReference type="OrthoDB" id="6287070at2759"/>
<evidence type="ECO:0000256" key="2">
    <source>
        <dbReference type="ARBA" id="ARBA00004300"/>
    </source>
</evidence>
<dbReference type="SUPFAM" id="SSF74924">
    <property type="entry name" value="Cap-Gly domain"/>
    <property type="match status" value="3"/>
</dbReference>
<evidence type="ECO:0000256" key="3">
    <source>
        <dbReference type="ARBA" id="ARBA00004556"/>
    </source>
</evidence>
<evidence type="ECO:0000313" key="15">
    <source>
        <dbReference type="EMBL" id="GFG32160.1"/>
    </source>
</evidence>
<name>A0A6L2PL21_COPFO</name>
<feature type="compositionally biased region" description="Polar residues" evidence="13">
    <location>
        <begin position="632"/>
        <end position="651"/>
    </location>
</feature>
<keyword evidence="16" id="KW-1185">Reference proteome</keyword>
<dbReference type="GO" id="GO:0005813">
    <property type="term" value="C:centrosome"/>
    <property type="evidence" value="ECO:0007669"/>
    <property type="project" value="UniProtKB-SubCell"/>
</dbReference>
<keyword evidence="11" id="KW-0788">Thiol protease</keyword>